<evidence type="ECO:0000313" key="17">
    <source>
        <dbReference type="Proteomes" id="UP000320735"/>
    </source>
</evidence>
<dbReference type="PANTHER" id="PTHR30347:SF1">
    <property type="entry name" value="MECHANOSENSITIVE CHANNEL MSCK"/>
    <property type="match status" value="1"/>
</dbReference>
<evidence type="ECO:0000256" key="5">
    <source>
        <dbReference type="ARBA" id="ARBA00022989"/>
    </source>
</evidence>
<dbReference type="InterPro" id="IPR049278">
    <property type="entry name" value="MS_channel_C"/>
</dbReference>
<protein>
    <submittedName>
        <fullName evidence="16">Miniconductance mechanosensitive channel MscM</fullName>
    </submittedName>
</protein>
<keyword evidence="10" id="KW-0732">Signal</keyword>
<dbReference type="InterPro" id="IPR010920">
    <property type="entry name" value="LSM_dom_sf"/>
</dbReference>
<gene>
    <name evidence="16" type="primary">mscM</name>
    <name evidence="16" type="ORF">CA54_41430</name>
</gene>
<organism evidence="16 17">
    <name type="scientific">Symmachiella macrocystis</name>
    <dbReference type="NCBI Taxonomy" id="2527985"/>
    <lineage>
        <taxon>Bacteria</taxon>
        <taxon>Pseudomonadati</taxon>
        <taxon>Planctomycetota</taxon>
        <taxon>Planctomycetia</taxon>
        <taxon>Planctomycetales</taxon>
        <taxon>Planctomycetaceae</taxon>
        <taxon>Symmachiella</taxon>
    </lineage>
</organism>
<dbReference type="SUPFAM" id="SSF50182">
    <property type="entry name" value="Sm-like ribonucleoproteins"/>
    <property type="match status" value="1"/>
</dbReference>
<dbReference type="InterPro" id="IPR023408">
    <property type="entry name" value="MscS_beta-dom_sf"/>
</dbReference>
<name>A0A5C6BEL5_9PLAN</name>
<feature type="coiled-coil region" evidence="7">
    <location>
        <begin position="313"/>
        <end position="340"/>
    </location>
</feature>
<evidence type="ECO:0000313" key="16">
    <source>
        <dbReference type="EMBL" id="TWU08904.1"/>
    </source>
</evidence>
<dbReference type="OrthoDB" id="9809206at2"/>
<feature type="transmembrane region" description="Helical" evidence="9">
    <location>
        <begin position="732"/>
        <end position="752"/>
    </location>
</feature>
<dbReference type="Pfam" id="PF21088">
    <property type="entry name" value="MS_channel_1st"/>
    <property type="match status" value="1"/>
</dbReference>
<evidence type="ECO:0000256" key="7">
    <source>
        <dbReference type="SAM" id="Coils"/>
    </source>
</evidence>
<dbReference type="AlphaFoldDB" id="A0A5C6BEL5"/>
<evidence type="ECO:0000256" key="3">
    <source>
        <dbReference type="ARBA" id="ARBA00022475"/>
    </source>
</evidence>
<evidence type="ECO:0000256" key="4">
    <source>
        <dbReference type="ARBA" id="ARBA00022692"/>
    </source>
</evidence>
<dbReference type="InterPro" id="IPR025692">
    <property type="entry name" value="MscS_IM_dom1"/>
</dbReference>
<keyword evidence="5 9" id="KW-1133">Transmembrane helix</keyword>
<feature type="domain" description="Mechanosensitive ion channel inner membrane" evidence="12">
    <location>
        <begin position="508"/>
        <end position="845"/>
    </location>
</feature>
<comment type="subcellular location">
    <subcellularLocation>
        <location evidence="1">Cell membrane</location>
        <topology evidence="1">Multi-pass membrane protein</topology>
    </subcellularLocation>
</comment>
<dbReference type="InterPro" id="IPR006685">
    <property type="entry name" value="MscS_channel_2nd"/>
</dbReference>
<feature type="transmembrane region" description="Helical" evidence="9">
    <location>
        <begin position="922"/>
        <end position="952"/>
    </location>
</feature>
<feature type="transmembrane region" description="Helical" evidence="9">
    <location>
        <begin position="550"/>
        <end position="572"/>
    </location>
</feature>
<reference evidence="16 17" key="1">
    <citation type="submission" date="2019-02" db="EMBL/GenBank/DDBJ databases">
        <title>Deep-cultivation of Planctomycetes and their phenomic and genomic characterization uncovers novel biology.</title>
        <authorList>
            <person name="Wiegand S."/>
            <person name="Jogler M."/>
            <person name="Boedeker C."/>
            <person name="Pinto D."/>
            <person name="Vollmers J."/>
            <person name="Rivas-Marin E."/>
            <person name="Kohn T."/>
            <person name="Peeters S.H."/>
            <person name="Heuer A."/>
            <person name="Rast P."/>
            <person name="Oberbeckmann S."/>
            <person name="Bunk B."/>
            <person name="Jeske O."/>
            <person name="Meyerdierks A."/>
            <person name="Storesund J.E."/>
            <person name="Kallscheuer N."/>
            <person name="Luecker S."/>
            <person name="Lage O.M."/>
            <person name="Pohl T."/>
            <person name="Merkel B.J."/>
            <person name="Hornburger P."/>
            <person name="Mueller R.-W."/>
            <person name="Bruemmer F."/>
            <person name="Labrenz M."/>
            <person name="Spormann A.M."/>
            <person name="Op Den Camp H."/>
            <person name="Overmann J."/>
            <person name="Amann R."/>
            <person name="Jetten M.S.M."/>
            <person name="Mascher T."/>
            <person name="Medema M.H."/>
            <person name="Devos D.P."/>
            <person name="Kaster A.-K."/>
            <person name="Ovreas L."/>
            <person name="Rohde M."/>
            <person name="Galperin M.Y."/>
            <person name="Jogler C."/>
        </authorList>
    </citation>
    <scope>NUCLEOTIDE SEQUENCE [LARGE SCALE GENOMIC DNA]</scope>
    <source>
        <strain evidence="16 17">CA54</strain>
    </source>
</reference>
<sequence length="1131" mass="125793" precursor="true">MYRIPRVVQKLVIAGFAVLIAMPLVAQEPKATTNGPATEKNKDVNATLTLGEVESKLAAIESDPGIDDVVKNQLQSIYTQAIEALREADNNTARVAEYRESMMDVAESVAGFQAQLRALPTIADVSQVGQTGNANKLKQEVERQRAVATELTDERSRISSELTRLLGRPAEISVRLPEVQRELSEINAAFAAPEIAAAASPRRIANRVLLQARQKQLSSELEMLKQEQLSQSAREERLVARKELLARQVENAVAVLKAQERLFQQSLANKSRRLSERVENLLRELPPDDQTAIQMAAEMQELAKEYEVVVLSLKKVNAAREKVKTQSNDLKAEFESIRQQVKLSGGGMAMVQLLYSLQSRALNAPDEMRMLRLSSLEELRLGSLQVHQKLRDQSVLERQLPESSTDAARELITWRHDVLKELRGHYSALFSAVSTLEGDKTLYLDKAAEVRKYVSDRLFGFDMRSCPPIGLSTLKETPEGLRWCFAATHWREFGHALSSIFRRMPMRCLGVILVAVALLLMRRRFGAALETTGVQIRRISTDRYIHTLKALLWTFLLCAPTLIIFGFFAWALGQAPAPSDWLRGLDWGLWMTTPLASYTAFLMVVCRPNGLGAAHFGWNKETLARIRSAIKLFAIVYFPALVLITSFAYGNAAKYFPSVARMSFLVAHIWITIVYWRLLVAPNGILASLSSGDTQKFVASLRRSFFLLLLLCPSALMALACMGYLITATQFSIGLMTTVILIAEGKIVYGLALRWFMIKERRLAFAEKLEERRERQEANAAEEYAEASEEILTVDPDENELDLDSISEQTRTLLRVLYVLGVGMAVIIFWSQSFPLIELLGSILLPFTESFSILELLQIGLLLTVTFFVVQNLPGLLELAFLRATSIEVGTRNAITTLCQYGVIAVGLSLVLGVVHVDWAQFGWLAAALSVGLGFGLQEVVANFVCGLILLFERPIRVGDVVTIDGVTGTVTSMQIRATIITNWDRGEVVVPNKTLITNKIVNWTLSTPLNRVVIPVGVAYGSDTEQARQILLDVAADHPNILTDPGPTAIFEQFADSSLNLVMRAYLPDRASREGTITELHTEIKKRFASAGIEIPFPQRDLNLRSGWEHTSPMSGLEAPALHDQPSHSR</sequence>
<feature type="chain" id="PRO_5022928792" evidence="10">
    <location>
        <begin position="27"/>
        <end position="1131"/>
    </location>
</feature>
<dbReference type="SUPFAM" id="SSF82689">
    <property type="entry name" value="Mechanosensitive channel protein MscS (YggB), C-terminal domain"/>
    <property type="match status" value="1"/>
</dbReference>
<feature type="domain" description="Mechanosensitive ion channel MscS C-terminal" evidence="14">
    <location>
        <begin position="1013"/>
        <end position="1096"/>
    </location>
</feature>
<dbReference type="InterPro" id="IPR024393">
    <property type="entry name" value="MscS_porin"/>
</dbReference>
<comment type="caution">
    <text evidence="16">The sequence shown here is derived from an EMBL/GenBank/DDBJ whole genome shotgun (WGS) entry which is preliminary data.</text>
</comment>
<dbReference type="GO" id="GO:0005886">
    <property type="term" value="C:plasma membrane"/>
    <property type="evidence" value="ECO:0007669"/>
    <property type="project" value="UniProtKB-SubCell"/>
</dbReference>
<dbReference type="Gene3D" id="1.10.287.1260">
    <property type="match status" value="1"/>
</dbReference>
<evidence type="ECO:0000259" key="14">
    <source>
        <dbReference type="Pfam" id="PF21082"/>
    </source>
</evidence>
<dbReference type="Pfam" id="PF12795">
    <property type="entry name" value="MscS_porin"/>
    <property type="match status" value="1"/>
</dbReference>
<evidence type="ECO:0000256" key="8">
    <source>
        <dbReference type="SAM" id="MobiDB-lite"/>
    </source>
</evidence>
<keyword evidence="4 9" id="KW-0812">Transmembrane</keyword>
<keyword evidence="17" id="KW-1185">Reference proteome</keyword>
<feature type="transmembrane region" description="Helical" evidence="9">
    <location>
        <begin position="504"/>
        <end position="521"/>
    </location>
</feature>
<evidence type="ECO:0000259" key="15">
    <source>
        <dbReference type="Pfam" id="PF21088"/>
    </source>
</evidence>
<feature type="domain" description="Mechanosensitive ion channel MscS" evidence="11">
    <location>
        <begin position="940"/>
        <end position="1005"/>
    </location>
</feature>
<keyword evidence="6 9" id="KW-0472">Membrane</keyword>
<accession>A0A5C6BEL5</accession>
<dbReference type="InterPro" id="IPR049142">
    <property type="entry name" value="MS_channel_1st"/>
</dbReference>
<evidence type="ECO:0000256" key="10">
    <source>
        <dbReference type="SAM" id="SignalP"/>
    </source>
</evidence>
<dbReference type="PANTHER" id="PTHR30347">
    <property type="entry name" value="POTASSIUM CHANNEL RELATED"/>
    <property type="match status" value="1"/>
</dbReference>
<evidence type="ECO:0000256" key="2">
    <source>
        <dbReference type="ARBA" id="ARBA00008017"/>
    </source>
</evidence>
<keyword evidence="3" id="KW-1003">Cell membrane</keyword>
<dbReference type="Pfam" id="PF21082">
    <property type="entry name" value="MS_channel_3rd"/>
    <property type="match status" value="1"/>
</dbReference>
<keyword evidence="7" id="KW-0175">Coiled coil</keyword>
<dbReference type="GO" id="GO:0008381">
    <property type="term" value="F:mechanosensitive monoatomic ion channel activity"/>
    <property type="evidence" value="ECO:0007669"/>
    <property type="project" value="UniProtKB-ARBA"/>
</dbReference>
<dbReference type="Gene3D" id="3.30.70.100">
    <property type="match status" value="1"/>
</dbReference>
<feature type="transmembrane region" description="Helical" evidence="9">
    <location>
        <begin position="705"/>
        <end position="726"/>
    </location>
</feature>
<feature type="transmembrane region" description="Helical" evidence="9">
    <location>
        <begin position="629"/>
        <end position="649"/>
    </location>
</feature>
<dbReference type="InterPro" id="IPR052702">
    <property type="entry name" value="MscS-like_channel"/>
</dbReference>
<evidence type="ECO:0000256" key="6">
    <source>
        <dbReference type="ARBA" id="ARBA00023136"/>
    </source>
</evidence>
<evidence type="ECO:0000259" key="12">
    <source>
        <dbReference type="Pfam" id="PF12794"/>
    </source>
</evidence>
<feature type="domain" description="Mechanosensitive ion channel MscS porin" evidence="13">
    <location>
        <begin position="56"/>
        <end position="276"/>
    </location>
</feature>
<dbReference type="InterPro" id="IPR011066">
    <property type="entry name" value="MscS_channel_C_sf"/>
</dbReference>
<dbReference type="SUPFAM" id="SSF82861">
    <property type="entry name" value="Mechanosensitive channel protein MscS (YggB), transmembrane region"/>
    <property type="match status" value="1"/>
</dbReference>
<evidence type="ECO:0000256" key="1">
    <source>
        <dbReference type="ARBA" id="ARBA00004651"/>
    </source>
</evidence>
<dbReference type="Gene3D" id="2.30.30.60">
    <property type="match status" value="1"/>
</dbReference>
<dbReference type="InterPro" id="IPR006686">
    <property type="entry name" value="MscS_channel_CS"/>
</dbReference>
<dbReference type="Pfam" id="PF12794">
    <property type="entry name" value="MscS_TM"/>
    <property type="match status" value="1"/>
</dbReference>
<feature type="transmembrane region" description="Helical" evidence="9">
    <location>
        <begin position="587"/>
        <end position="608"/>
    </location>
</feature>
<dbReference type="InterPro" id="IPR011014">
    <property type="entry name" value="MscS_channel_TM-2"/>
</dbReference>
<feature type="region of interest" description="Disordered" evidence="8">
    <location>
        <begin position="1107"/>
        <end position="1131"/>
    </location>
</feature>
<feature type="domain" description="Mechanosensitive ion channel transmembrane helices 2/3" evidence="15">
    <location>
        <begin position="901"/>
        <end position="938"/>
    </location>
</feature>
<feature type="transmembrane region" description="Helical" evidence="9">
    <location>
        <begin position="857"/>
        <end position="882"/>
    </location>
</feature>
<evidence type="ECO:0000259" key="13">
    <source>
        <dbReference type="Pfam" id="PF12795"/>
    </source>
</evidence>
<evidence type="ECO:0000256" key="9">
    <source>
        <dbReference type="SAM" id="Phobius"/>
    </source>
</evidence>
<comment type="similarity">
    <text evidence="2">Belongs to the MscS (TC 1.A.23) family.</text>
</comment>
<dbReference type="Proteomes" id="UP000320735">
    <property type="component" value="Unassembled WGS sequence"/>
</dbReference>
<evidence type="ECO:0000259" key="11">
    <source>
        <dbReference type="Pfam" id="PF00924"/>
    </source>
</evidence>
<proteinExistence type="inferred from homology"/>
<dbReference type="EMBL" id="SJPP01000002">
    <property type="protein sequence ID" value="TWU08904.1"/>
    <property type="molecule type" value="Genomic_DNA"/>
</dbReference>
<feature type="transmembrane region" description="Helical" evidence="9">
    <location>
        <begin position="894"/>
        <end position="916"/>
    </location>
</feature>
<feature type="signal peptide" evidence="10">
    <location>
        <begin position="1"/>
        <end position="26"/>
    </location>
</feature>
<feature type="transmembrane region" description="Helical" evidence="9">
    <location>
        <begin position="816"/>
        <end position="837"/>
    </location>
</feature>
<dbReference type="Pfam" id="PF00924">
    <property type="entry name" value="MS_channel_2nd"/>
    <property type="match status" value="1"/>
</dbReference>
<dbReference type="PROSITE" id="PS01246">
    <property type="entry name" value="UPF0003"/>
    <property type="match status" value="1"/>
</dbReference>